<keyword evidence="3" id="KW-1185">Reference proteome</keyword>
<dbReference type="InterPro" id="IPR008271">
    <property type="entry name" value="Ser/Thr_kinase_AS"/>
</dbReference>
<dbReference type="AlphaFoldDB" id="A0A9Q9B7F0"/>
<dbReference type="PANTHER" id="PTHR44167:SF24">
    <property type="entry name" value="SERINE_THREONINE-PROTEIN KINASE CHK2"/>
    <property type="match status" value="1"/>
</dbReference>
<dbReference type="Pfam" id="PF00069">
    <property type="entry name" value="Pkinase"/>
    <property type="match status" value="1"/>
</dbReference>
<feature type="domain" description="Protein kinase" evidence="1">
    <location>
        <begin position="1"/>
        <end position="212"/>
    </location>
</feature>
<dbReference type="SMART" id="SM00220">
    <property type="entry name" value="S_TKc"/>
    <property type="match status" value="1"/>
</dbReference>
<dbReference type="Proteomes" id="UP001056384">
    <property type="component" value="Chromosome 11"/>
</dbReference>
<dbReference type="GO" id="GO:0004674">
    <property type="term" value="F:protein serine/threonine kinase activity"/>
    <property type="evidence" value="ECO:0007669"/>
    <property type="project" value="TreeGrafter"/>
</dbReference>
<keyword evidence="2" id="KW-0418">Kinase</keyword>
<dbReference type="PROSITE" id="PS00108">
    <property type="entry name" value="PROTEIN_KINASE_ST"/>
    <property type="match status" value="1"/>
</dbReference>
<dbReference type="InterPro" id="IPR011009">
    <property type="entry name" value="Kinase-like_dom_sf"/>
</dbReference>
<evidence type="ECO:0000313" key="3">
    <source>
        <dbReference type="Proteomes" id="UP001056384"/>
    </source>
</evidence>
<dbReference type="GO" id="GO:0005634">
    <property type="term" value="C:nucleus"/>
    <property type="evidence" value="ECO:0007669"/>
    <property type="project" value="TreeGrafter"/>
</dbReference>
<proteinExistence type="predicted"/>
<dbReference type="EMBL" id="CP099428">
    <property type="protein sequence ID" value="USW58783.1"/>
    <property type="molecule type" value="Genomic_DNA"/>
</dbReference>
<accession>A0A9Q9B7F0</accession>
<dbReference type="GO" id="GO:0044773">
    <property type="term" value="P:mitotic DNA damage checkpoint signaling"/>
    <property type="evidence" value="ECO:0007669"/>
    <property type="project" value="TreeGrafter"/>
</dbReference>
<evidence type="ECO:0000259" key="1">
    <source>
        <dbReference type="PROSITE" id="PS50011"/>
    </source>
</evidence>
<organism evidence="2 3">
    <name type="scientific">Septoria linicola</name>
    <dbReference type="NCBI Taxonomy" id="215465"/>
    <lineage>
        <taxon>Eukaryota</taxon>
        <taxon>Fungi</taxon>
        <taxon>Dikarya</taxon>
        <taxon>Ascomycota</taxon>
        <taxon>Pezizomycotina</taxon>
        <taxon>Dothideomycetes</taxon>
        <taxon>Dothideomycetidae</taxon>
        <taxon>Mycosphaerellales</taxon>
        <taxon>Mycosphaerellaceae</taxon>
        <taxon>Septoria</taxon>
    </lineage>
</organism>
<reference evidence="2" key="1">
    <citation type="submission" date="2022-06" db="EMBL/GenBank/DDBJ databases">
        <title>Complete genome sequences of two strains of the flax pathogen Septoria linicola.</title>
        <authorList>
            <person name="Lapalu N."/>
            <person name="Simon A."/>
            <person name="Demenou B."/>
            <person name="Paumier D."/>
            <person name="Guillot M.-P."/>
            <person name="Gout L."/>
            <person name="Valade R."/>
        </authorList>
    </citation>
    <scope>NUCLEOTIDE SEQUENCE</scope>
    <source>
        <strain evidence="2">SE15195</strain>
    </source>
</reference>
<dbReference type="Gene3D" id="1.10.510.10">
    <property type="entry name" value="Transferase(Phosphotransferase) domain 1"/>
    <property type="match status" value="1"/>
</dbReference>
<sequence length="212" mass="23591">MKLRGNQAGLSQHEVLASSQVFEGKDIHNGQLVAAKKAADNRVEREIKAYQLLESLTHGRPCKYVATMVGHDLYHDGQWMLVVSPPGKTSPANKSFLQCQVWGQPERENQLAFEAAKGLDELHSLGMVHRDFKPGNLILRGDGHVKIIDLDTATNTLPDSFATTIRVGTSPYMAPEVSHIQGLKYAAKQADLWAFGVVMLWLMNKLAWFQEL</sequence>
<name>A0A9Q9B7F0_9PEZI</name>
<dbReference type="SUPFAM" id="SSF56112">
    <property type="entry name" value="Protein kinase-like (PK-like)"/>
    <property type="match status" value="1"/>
</dbReference>
<dbReference type="GO" id="GO:0005524">
    <property type="term" value="F:ATP binding"/>
    <property type="evidence" value="ECO:0007669"/>
    <property type="project" value="InterPro"/>
</dbReference>
<dbReference type="InterPro" id="IPR000719">
    <property type="entry name" value="Prot_kinase_dom"/>
</dbReference>
<dbReference type="PANTHER" id="PTHR44167">
    <property type="entry name" value="OVARIAN-SPECIFIC SERINE/THREONINE-PROTEIN KINASE LOK-RELATED"/>
    <property type="match status" value="1"/>
</dbReference>
<keyword evidence="2" id="KW-0808">Transferase</keyword>
<gene>
    <name evidence="2" type="ORF">Slin15195_G121020</name>
</gene>
<protein>
    <submittedName>
        <fullName evidence="2">Serine/threonine-protein kinase, active</fullName>
    </submittedName>
</protein>
<dbReference type="PROSITE" id="PS50011">
    <property type="entry name" value="PROTEIN_KINASE_DOM"/>
    <property type="match status" value="1"/>
</dbReference>
<evidence type="ECO:0000313" key="2">
    <source>
        <dbReference type="EMBL" id="USW58783.1"/>
    </source>
</evidence>